<evidence type="ECO:0000256" key="5">
    <source>
        <dbReference type="ARBA" id="ARBA00023054"/>
    </source>
</evidence>
<comment type="caution">
    <text evidence="6">Lacks conserved residue(s) required for the propagation of feature annotation.</text>
</comment>
<evidence type="ECO:0000256" key="4">
    <source>
        <dbReference type="ARBA" id="ARBA00022840"/>
    </source>
</evidence>
<dbReference type="GO" id="GO:0003777">
    <property type="term" value="F:microtubule motor activity"/>
    <property type="evidence" value="ECO:0007669"/>
    <property type="project" value="InterPro"/>
</dbReference>
<dbReference type="PANTHER" id="PTHR47969:SF15">
    <property type="entry name" value="CHROMOSOME-ASSOCIATED KINESIN KIF4A-RELATED"/>
    <property type="match status" value="1"/>
</dbReference>
<dbReference type="InterPro" id="IPR027640">
    <property type="entry name" value="Kinesin-like_fam"/>
</dbReference>
<dbReference type="AlphaFoldDB" id="W4GVV4"/>
<proteinExistence type="inferred from homology"/>
<keyword evidence="3" id="KW-0547">Nucleotide-binding</keyword>
<keyword evidence="4" id="KW-0067">ATP-binding</keyword>
<evidence type="ECO:0000256" key="1">
    <source>
        <dbReference type="ARBA" id="ARBA00004496"/>
    </source>
</evidence>
<dbReference type="PANTHER" id="PTHR47969">
    <property type="entry name" value="CHROMOSOME-ASSOCIATED KINESIN KIF4A-RELATED"/>
    <property type="match status" value="1"/>
</dbReference>
<name>W4GVV4_APHAT</name>
<protein>
    <recommendedName>
        <fullName evidence="7">Kinesin motor domain-containing protein</fullName>
    </recommendedName>
</protein>
<dbReference type="Pfam" id="PF00225">
    <property type="entry name" value="Kinesin"/>
    <property type="match status" value="1"/>
</dbReference>
<comment type="subcellular location">
    <subcellularLocation>
        <location evidence="1">Cytoplasm</location>
    </subcellularLocation>
</comment>
<dbReference type="InterPro" id="IPR027417">
    <property type="entry name" value="P-loop_NTPase"/>
</dbReference>
<dbReference type="GO" id="GO:0005524">
    <property type="term" value="F:ATP binding"/>
    <property type="evidence" value="ECO:0007669"/>
    <property type="project" value="UniProtKB-KW"/>
</dbReference>
<evidence type="ECO:0000256" key="6">
    <source>
        <dbReference type="PROSITE-ProRule" id="PRU00283"/>
    </source>
</evidence>
<feature type="domain" description="Kinesin motor" evidence="7">
    <location>
        <begin position="6"/>
        <end position="98"/>
    </location>
</feature>
<dbReference type="GO" id="GO:0005875">
    <property type="term" value="C:microtubule associated complex"/>
    <property type="evidence" value="ECO:0007669"/>
    <property type="project" value="TreeGrafter"/>
</dbReference>
<dbReference type="Gene3D" id="3.40.850.10">
    <property type="entry name" value="Kinesin motor domain"/>
    <property type="match status" value="1"/>
</dbReference>
<dbReference type="RefSeq" id="XP_009827237.1">
    <property type="nucleotide sequence ID" value="XM_009828935.1"/>
</dbReference>
<dbReference type="EMBL" id="KI913120">
    <property type="protein sequence ID" value="ETV83807.1"/>
    <property type="molecule type" value="Genomic_DNA"/>
</dbReference>
<keyword evidence="5" id="KW-0175">Coiled coil</keyword>
<evidence type="ECO:0000256" key="3">
    <source>
        <dbReference type="ARBA" id="ARBA00022741"/>
    </source>
</evidence>
<keyword evidence="2" id="KW-0963">Cytoplasm</keyword>
<dbReference type="STRING" id="112090.W4GVV4"/>
<dbReference type="GeneID" id="20806421"/>
<evidence type="ECO:0000256" key="2">
    <source>
        <dbReference type="ARBA" id="ARBA00022490"/>
    </source>
</evidence>
<dbReference type="InterPro" id="IPR001752">
    <property type="entry name" value="Kinesin_motor_dom"/>
</dbReference>
<comment type="similarity">
    <text evidence="6">Belongs to the TRAFAC class myosin-kinesin ATPase superfamily. Kinesin family.</text>
</comment>
<dbReference type="InterPro" id="IPR036961">
    <property type="entry name" value="Kinesin_motor_dom_sf"/>
</dbReference>
<dbReference type="PROSITE" id="PS50067">
    <property type="entry name" value="KINESIN_MOTOR_2"/>
    <property type="match status" value="1"/>
</dbReference>
<accession>W4GVV4</accession>
<dbReference type="GO" id="GO:0051231">
    <property type="term" value="P:spindle elongation"/>
    <property type="evidence" value="ECO:0007669"/>
    <property type="project" value="TreeGrafter"/>
</dbReference>
<reference evidence="8" key="1">
    <citation type="submission" date="2013-12" db="EMBL/GenBank/DDBJ databases">
        <title>The Genome Sequence of Aphanomyces astaci APO3.</title>
        <authorList>
            <consortium name="The Broad Institute Genomics Platform"/>
            <person name="Russ C."/>
            <person name="Tyler B."/>
            <person name="van West P."/>
            <person name="Dieguez-Uribeondo J."/>
            <person name="Young S.K."/>
            <person name="Zeng Q."/>
            <person name="Gargeya S."/>
            <person name="Fitzgerald M."/>
            <person name="Abouelleil A."/>
            <person name="Alvarado L."/>
            <person name="Chapman S.B."/>
            <person name="Gainer-Dewar J."/>
            <person name="Goldberg J."/>
            <person name="Griggs A."/>
            <person name="Gujja S."/>
            <person name="Hansen M."/>
            <person name="Howarth C."/>
            <person name="Imamovic A."/>
            <person name="Ireland A."/>
            <person name="Larimer J."/>
            <person name="McCowan C."/>
            <person name="Murphy C."/>
            <person name="Pearson M."/>
            <person name="Poon T.W."/>
            <person name="Priest M."/>
            <person name="Roberts A."/>
            <person name="Saif S."/>
            <person name="Shea T."/>
            <person name="Sykes S."/>
            <person name="Wortman J."/>
            <person name="Nusbaum C."/>
            <person name="Birren B."/>
        </authorList>
    </citation>
    <scope>NUCLEOTIDE SEQUENCE [LARGE SCALE GENOMIC DNA]</scope>
    <source>
        <strain evidence="8">APO3</strain>
    </source>
</reference>
<dbReference type="GO" id="GO:0005737">
    <property type="term" value="C:cytoplasm"/>
    <property type="evidence" value="ECO:0007669"/>
    <property type="project" value="UniProtKB-SubCell"/>
</dbReference>
<evidence type="ECO:0000313" key="8">
    <source>
        <dbReference type="EMBL" id="ETV83807.1"/>
    </source>
</evidence>
<dbReference type="VEuPathDB" id="FungiDB:H257_04425"/>
<dbReference type="GO" id="GO:0007052">
    <property type="term" value="P:mitotic spindle organization"/>
    <property type="evidence" value="ECO:0007669"/>
    <property type="project" value="TreeGrafter"/>
</dbReference>
<organism evidence="8">
    <name type="scientific">Aphanomyces astaci</name>
    <name type="common">Crayfish plague agent</name>
    <dbReference type="NCBI Taxonomy" id="112090"/>
    <lineage>
        <taxon>Eukaryota</taxon>
        <taxon>Sar</taxon>
        <taxon>Stramenopiles</taxon>
        <taxon>Oomycota</taxon>
        <taxon>Saprolegniomycetes</taxon>
        <taxon>Saprolegniales</taxon>
        <taxon>Verrucalvaceae</taxon>
        <taxon>Aphanomyces</taxon>
    </lineage>
</organism>
<dbReference type="GO" id="GO:0008017">
    <property type="term" value="F:microtubule binding"/>
    <property type="evidence" value="ECO:0007669"/>
    <property type="project" value="InterPro"/>
</dbReference>
<dbReference type="OrthoDB" id="3176171at2759"/>
<dbReference type="GO" id="GO:0007018">
    <property type="term" value="P:microtubule-based movement"/>
    <property type="evidence" value="ECO:0007669"/>
    <property type="project" value="InterPro"/>
</dbReference>
<sequence length="98" mass="10570">MPSGERIQVAIRARPTKNGHKSSLSWRNNTLYIQVDGRDSAASFLCDRFLDASTSHDEAFLKSEVASLVQSAVSGYSCTVFAYGQAGAGKILHHLGPD</sequence>
<evidence type="ECO:0000259" key="7">
    <source>
        <dbReference type="PROSITE" id="PS50067"/>
    </source>
</evidence>
<dbReference type="SUPFAM" id="SSF52540">
    <property type="entry name" value="P-loop containing nucleoside triphosphate hydrolases"/>
    <property type="match status" value="1"/>
</dbReference>
<gene>
    <name evidence="8" type="ORF">H257_04425</name>
</gene>